<name>A0A6A7C5U6_9PEZI</name>
<dbReference type="PANTHER" id="PTHR21705:SF11">
    <property type="entry name" value="FHIP FAMILY PROTEIN CG3558"/>
    <property type="match status" value="1"/>
</dbReference>
<reference evidence="1" key="1">
    <citation type="journal article" date="2020" name="Stud. Mycol.">
        <title>101 Dothideomycetes genomes: a test case for predicting lifestyles and emergence of pathogens.</title>
        <authorList>
            <person name="Haridas S."/>
            <person name="Albert R."/>
            <person name="Binder M."/>
            <person name="Bloem J."/>
            <person name="Labutti K."/>
            <person name="Salamov A."/>
            <person name="Andreopoulos B."/>
            <person name="Baker S."/>
            <person name="Barry K."/>
            <person name="Bills G."/>
            <person name="Bluhm B."/>
            <person name="Cannon C."/>
            <person name="Castanera R."/>
            <person name="Culley D."/>
            <person name="Daum C."/>
            <person name="Ezra D."/>
            <person name="Gonzalez J."/>
            <person name="Henrissat B."/>
            <person name="Kuo A."/>
            <person name="Liang C."/>
            <person name="Lipzen A."/>
            <person name="Lutzoni F."/>
            <person name="Magnuson J."/>
            <person name="Mondo S."/>
            <person name="Nolan M."/>
            <person name="Ohm R."/>
            <person name="Pangilinan J."/>
            <person name="Park H.-J."/>
            <person name="Ramirez L."/>
            <person name="Alfaro M."/>
            <person name="Sun H."/>
            <person name="Tritt A."/>
            <person name="Yoshinaga Y."/>
            <person name="Zwiers L.-H."/>
            <person name="Turgeon B."/>
            <person name="Goodwin S."/>
            <person name="Spatafora J."/>
            <person name="Crous P."/>
            <person name="Grigoriev I."/>
        </authorList>
    </citation>
    <scope>NUCLEOTIDE SEQUENCE</scope>
    <source>
        <strain evidence="1">CBS 480.64</strain>
    </source>
</reference>
<dbReference type="AlphaFoldDB" id="A0A6A7C5U6"/>
<protein>
    <submittedName>
        <fullName evidence="1">Uncharacterized protein</fullName>
    </submittedName>
</protein>
<organism evidence="1 2">
    <name type="scientific">Piedraia hortae CBS 480.64</name>
    <dbReference type="NCBI Taxonomy" id="1314780"/>
    <lineage>
        <taxon>Eukaryota</taxon>
        <taxon>Fungi</taxon>
        <taxon>Dikarya</taxon>
        <taxon>Ascomycota</taxon>
        <taxon>Pezizomycotina</taxon>
        <taxon>Dothideomycetes</taxon>
        <taxon>Dothideomycetidae</taxon>
        <taxon>Capnodiales</taxon>
        <taxon>Piedraiaceae</taxon>
        <taxon>Piedraia</taxon>
    </lineage>
</organism>
<dbReference type="InterPro" id="IPR019384">
    <property type="entry name" value="FHIP"/>
</dbReference>
<evidence type="ECO:0000313" key="1">
    <source>
        <dbReference type="EMBL" id="KAF2862419.1"/>
    </source>
</evidence>
<evidence type="ECO:0000313" key="2">
    <source>
        <dbReference type="Proteomes" id="UP000799421"/>
    </source>
</evidence>
<dbReference type="Pfam" id="PF10257">
    <property type="entry name" value="RAI16-like"/>
    <property type="match status" value="1"/>
</dbReference>
<proteinExistence type="predicted"/>
<dbReference type="Proteomes" id="UP000799421">
    <property type="component" value="Unassembled WGS sequence"/>
</dbReference>
<gene>
    <name evidence="1" type="ORF">K470DRAFT_256054</name>
</gene>
<dbReference type="OrthoDB" id="5350595at2759"/>
<dbReference type="PANTHER" id="PTHR21705">
    <property type="entry name" value="RAI16 PROTEIN-RELATED"/>
    <property type="match status" value="1"/>
</dbReference>
<sequence>MDLLARLLPQRPLPSPSPADPRVRLERFKRYYRQVRARNRLKTHLDRLIVILRHDIRALLPHLCVQFAAHHRIYEIVECAAASFDVGLLGSSVTLFAILADCDEEGFLGNENFSSSLIRLSRLAVERAEPTITAIVYELLFIITAKIRLQPEILPVWFRSLSEEKSSQRDEFPLAYLLVDRVHCEGRIGDFSRTGLLYIFEATASDELAKWMVTSDLPPLMASGLGALYSQLGRELCILHPDATLPAILALSDYDNAQDDNSQEPVAESYFSAQHRAHMATFFSYLAFWQDVLDRCRSQPVRVCLVDNFQALFVRQLLYPSLLQSSDTDAGSSVAVLTYLRAMFECLDYPDVICMTLTYLLNLPSADQNRALARPDAEIMEPSLFNLADLMLQSIMSEKDQTTYAALRLLSTMIAKQRSSVWGTLIQVQRPTGPSGRTCGALEVETQRYMQLAQVLPRSEGWGVGFASILEDVHDVINQTDHEANVYSFLPEDSVMRTLYGQLRTFLTNGVDVNLALTQAVVTLATSVELRLDGWLAMSPSGYEVPEDTNAGSAAASTWRTHVHPDEEAAFRALEPSWRQPVWEPPPLYRVLESLTKEVETISTQVPNLHHLLIGRESMLFGNHSIPSLVTPDTAPTTDMLMREVEVTYKKASLNHVLTNIIVLREFIYELVAVLQVRAAVLGEQECLVST</sequence>
<accession>A0A6A7C5U6</accession>
<dbReference type="EMBL" id="MU005966">
    <property type="protein sequence ID" value="KAF2862419.1"/>
    <property type="molecule type" value="Genomic_DNA"/>
</dbReference>
<keyword evidence="2" id="KW-1185">Reference proteome</keyword>